<dbReference type="AlphaFoldDB" id="A0ABD3WMN6"/>
<gene>
    <name evidence="1" type="ORF">ACJMK2_038163</name>
</gene>
<accession>A0ABD3WMN6</accession>
<organism evidence="1 2">
    <name type="scientific">Sinanodonta woodiana</name>
    <name type="common">Chinese pond mussel</name>
    <name type="synonym">Anodonta woodiana</name>
    <dbReference type="NCBI Taxonomy" id="1069815"/>
    <lineage>
        <taxon>Eukaryota</taxon>
        <taxon>Metazoa</taxon>
        <taxon>Spiralia</taxon>
        <taxon>Lophotrochozoa</taxon>
        <taxon>Mollusca</taxon>
        <taxon>Bivalvia</taxon>
        <taxon>Autobranchia</taxon>
        <taxon>Heteroconchia</taxon>
        <taxon>Palaeoheterodonta</taxon>
        <taxon>Unionida</taxon>
        <taxon>Unionoidea</taxon>
        <taxon>Unionidae</taxon>
        <taxon>Unioninae</taxon>
        <taxon>Sinanodonta</taxon>
    </lineage>
</organism>
<dbReference type="EMBL" id="JBJQND010000006">
    <property type="protein sequence ID" value="KAL3875239.1"/>
    <property type="molecule type" value="Genomic_DNA"/>
</dbReference>
<proteinExistence type="predicted"/>
<reference evidence="1 2" key="1">
    <citation type="submission" date="2024-11" db="EMBL/GenBank/DDBJ databases">
        <title>Chromosome-level genome assembly of the freshwater bivalve Anodonta woodiana.</title>
        <authorList>
            <person name="Chen X."/>
        </authorList>
    </citation>
    <scope>NUCLEOTIDE SEQUENCE [LARGE SCALE GENOMIC DNA]</scope>
    <source>
        <strain evidence="1">MN2024</strain>
        <tissue evidence="1">Gills</tissue>
    </source>
</reference>
<keyword evidence="2" id="KW-1185">Reference proteome</keyword>
<feature type="non-terminal residue" evidence="1">
    <location>
        <position position="66"/>
    </location>
</feature>
<name>A0ABD3WMN6_SINWO</name>
<evidence type="ECO:0000313" key="2">
    <source>
        <dbReference type="Proteomes" id="UP001634394"/>
    </source>
</evidence>
<protein>
    <submittedName>
        <fullName evidence="1">Uncharacterized protein</fullName>
    </submittedName>
</protein>
<dbReference type="Proteomes" id="UP001634394">
    <property type="component" value="Unassembled WGS sequence"/>
</dbReference>
<sequence>MMVSANGSHQQWMCVYHIPRENSTETTEHRDETHITNLRIASIDKHAHKLRLKSCKPYNAGDGDKG</sequence>
<evidence type="ECO:0000313" key="1">
    <source>
        <dbReference type="EMBL" id="KAL3875239.1"/>
    </source>
</evidence>
<comment type="caution">
    <text evidence="1">The sequence shown here is derived from an EMBL/GenBank/DDBJ whole genome shotgun (WGS) entry which is preliminary data.</text>
</comment>